<dbReference type="InterPro" id="IPR020845">
    <property type="entry name" value="AMP-binding_CS"/>
</dbReference>
<dbReference type="GO" id="GO:0031177">
    <property type="term" value="F:phosphopantetheine binding"/>
    <property type="evidence" value="ECO:0007669"/>
    <property type="project" value="InterPro"/>
</dbReference>
<feature type="domain" description="Carrier" evidence="6">
    <location>
        <begin position="4202"/>
        <end position="4275"/>
    </location>
</feature>
<feature type="domain" description="Carrier" evidence="6">
    <location>
        <begin position="2572"/>
        <end position="2648"/>
    </location>
</feature>
<evidence type="ECO:0000259" key="6">
    <source>
        <dbReference type="PROSITE" id="PS50075"/>
    </source>
</evidence>
<proteinExistence type="predicted"/>
<feature type="domain" description="Carrier" evidence="6">
    <location>
        <begin position="3666"/>
        <end position="3742"/>
    </location>
</feature>
<dbReference type="CDD" id="cd05918">
    <property type="entry name" value="A_NRPS_SidN3_like"/>
    <property type="match status" value="1"/>
</dbReference>
<dbReference type="InterPro" id="IPR045851">
    <property type="entry name" value="AMP-bd_C_sf"/>
</dbReference>
<feature type="compositionally biased region" description="Polar residues" evidence="5">
    <location>
        <begin position="6452"/>
        <end position="6464"/>
    </location>
</feature>
<keyword evidence="3" id="KW-0597">Phosphoprotein</keyword>
<dbReference type="Gene3D" id="3.30.300.30">
    <property type="match status" value="4"/>
</dbReference>
<comment type="pathway">
    <text evidence="1">Siderophore biosynthesis.</text>
</comment>
<dbReference type="Gene3D" id="3.30.559.10">
    <property type="entry name" value="Chloramphenicol acetyltransferase-like domain"/>
    <property type="match status" value="5"/>
</dbReference>
<feature type="compositionally biased region" description="Polar residues" evidence="5">
    <location>
        <begin position="1451"/>
        <end position="1462"/>
    </location>
</feature>
<dbReference type="Pfam" id="PF07928">
    <property type="entry name" value="Vps54"/>
    <property type="match status" value="1"/>
</dbReference>
<dbReference type="SUPFAM" id="SSF56801">
    <property type="entry name" value="Acetyl-CoA synthetase-like"/>
    <property type="match status" value="4"/>
</dbReference>
<dbReference type="STRING" id="97359.A0A550CCK9"/>
<dbReference type="NCBIfam" id="NF003417">
    <property type="entry name" value="PRK04813.1"/>
    <property type="match status" value="5"/>
</dbReference>
<feature type="region of interest" description="Disordered" evidence="5">
    <location>
        <begin position="6413"/>
        <end position="6535"/>
    </location>
</feature>
<sequence>MLVSTSSTGPYTYHPLPDLGSLQRQSSHAACKLTTALSSEVTALDDAVRAHLRAAFASTLMKYIDSNDFLFGETEADYIIDPEAVVIRLARAELQCEYSWHDLATQLARGSECCLDDVRLELMLGEHQNPLPAMIVWDVLRCSDPDAFVTSSIVFGAHADSGCVYIDVLADRALISPSALENFVAQVTATYSAILDAPKAPCTTPVKMPKELLAASQATIDPTQEKVVVEWLFENAANRPDAIAHEVYASLDSPPQFVTYGELNEQTNVLARWLVANGVGVEDKVCLCSTRNAYFYVAMAAILKAGACYVSIDVELPVERKRFIEQDSEAKLVFVTSPEDGEVFSSPAVLTDDLLRRARADHGDDNICLASLDNLAYLLYTSGELAARSMLPLALTRRAGTTGTPKGCLLEHRGLFWAMVSFCALPRPVTNPDTDKRLSLASTAFDVHISEICQSWGLGTRLVSAPRFELLTQLRKHVVDIGITHVGMVPSMIEALLETADGLPLKYLVSGGEKITDMLLRKWSAREDLVLANFYGPTEATIGCTSRRVGPEDRKENIGKAFPSCGAYVLDKKLRTVPLGCPGELVLAGPLIARGYHRLPEATAKAFITLEDGTRAYRTGDLVRMLPDGTLEIMGRIDHQVKYRGVRIETEGISSILASVNGVELSALTFITGHPQVGPELLVSFVAPAAAAGISVEERRNGVPAVRKAEAVWERRKENGAEDGSNTTTKELMRGLKRAVEEQLPSYMRPAYIVPVEYLPLTLNGKTDRRKLEHIFAGMGLSELLQVQGGRQLDGGVGEVRQRLKVSGLEAVPMEARYQACAATVRALLGTTGEFAFRVGKNQVAVVDGVDEHGAAETLKIIDADGVEGLDAIDVGFSVGEEDMLEGVHFHIIDISLDVKVLYARQLVPADLAGRLLALYASRVTATFGHDQTTSLAILNHPPQNYLHEGAPPALLHAPFLLSAQKRPDQTAVDYLGPEGVEQQRHAITYGQLDGRSAALAKVLRATEGAHNSVVPFLLPASVEIYVAYLGILRAGKAFCPLPTLDGAPVARVVELIEDVAAKVVVGMGERPTWLAEGVEWIDVVDAKSLLERAASLEATCAELEQNQDDLAYVLFTSGSTGKPKGVQITHRSASTSIHGHLSVRKVSPSARWFQFAAATFDPSVMEIFCTLACGATLLSAHRPRFLSDPDRVLGELGATNMMATPSMAAVLKADRIVQIREKTYGPVGGDLEYAFELWTMGEKLSDRVVQEFDRAPRFSVWNAYGPTEASINVTLRKHPRGEPGSRLGPPIPTASMLVLHPTEPRAVGQGFPGELALGGVQVARGYLNNPEQTSRVFVDIPNVGRVYRTGDWARTVVGQDGQWSEIEYLGRMGVDQVKLSGRRVELGEIDTVLGTVPGVQAAYSVVIEGRLLALVIPDAAASVERSQLADKLSQEADAQLPLHMRPSHYHFSTETPRSSSGKADRRAIARIVAELEAAIEETPLEEGRDVDSEAMVFVRQLVAEVAEVPLSAVKSRSNLLRLGIDSLKAVRLLYLLRQAEGKDLVRLNVTDILACSTPADILAAASTKTETEDATTSAQACEQIISDFNTSARRTLGITDDSAVEIWPATPMQAGVLALYLRSADANGYINHSVFHIARNVSMRRLKDAWGQVVKRNKILRAKFVLVDQSEVSPFAVVVEAAKSDIPWVEEGGDGALERYLAESPKRISLEQPWSVALLGNENDSPVFVLTLHHALFDGASLALMLEELQANYHGSAAPPREGFEYSTHDALAADSAKATDFWKGVLQGFSPDPFPDLTGLRAHAKTTSSVFTVDLCPSHHAATVISRITFSHLQRRSRDLETTPLAVVQAAWAQLLLCYSESDEPDVVFGSLVGGRTSVTLEQTVGPVFTAVPIRVHVSKDGPAVRAHASTKEVLTQLRDMNAKSMRHRYPPPGKVADGSVVKAEYPPMVTEFAAVLEIWPESDDSVRLRLTGSNNVLTPDASRMLLQQFDDLVAAILSRPPQEPLASALTVMGPELQAAVNTTPMPVDTPSQNTLIHHQFEENARERPDRVAVWFKSDLARPATDLRITYAELDARANQLAHLLLDTYGELTDQAVPLCMEKCPELYVAILAVLKAGGAWCPVDAQAPEIRKMDLFVRAGGPVVLVRNVEGYEAHKGSLPEGLDMLALDELRIGQQPREKPSVKTAVEDLAYLIWTSGTTGAPKGVPIQHKAAVQSLTVLQEVIPYGEDPVLCLNFSAYTFDVSVLDVFYALGKSCGTLCSAYKDILVGQFAEVVNAFEATHAFLTPAFMAQSSLAECKTLQSLISIGEKLPDTVADKWCRPETVSLNTYGPAEATIIATYRRWHPQEATKAHNVGVPIQTISCFAVKGDLVLPRGAVGELALGGYQNARGYHRQPEMTAKKFIDHPKAGKVYLTGDVVRFLCDGSIEFVGRHDDLVKLGGIRVELSEISTALEGCHARAAEVATLQLSRLDRPQKTVCSFIAVPSLDTAEVVHVGVDAVEIAAAAMKRADDMLPVFMHPSVYVVVRRIPHTASNKVDRKALAEYYSAMDISAWEEALAKDLGRLEADDSWSTMAMSIRDAVADLTGTPAERIKKTTPLSALGIDSIRALQLASRLRKTGSSLSVGDILTHPTIQRLVKAGERASGETHPSMWCDNFDKKWRPAVARAMSHVNIARVIPCTPLQEGMLGETNKNTAAYWSHRLFELNDGCDVEKLLKAWATVASRTEALRLAFAPAAAYVSFLQHAEGDEYMPVFLQVLLSSPNISVRREPGLSSNSARDFSRTLAASLARTTTPLWAITILGEQSRTPAMLVSMHHALYDGHAYKLLLDDVAQAYHSQDVVPRLQLTTAVSRAFLAEDPNRPLSLWENVLAPFADPYARAFPDLSDGSSAKEAGFTTRKFDLDRNRLSNVSKALDGSIAQLLQFAWAAILGAYMGTEKVVFGETLSLRFNESSLEGVIAPMIATLPVAINMDSSTSARQVLEAFIQRSSTVRCSSFVSLQHVRKVLQRPIDQALFPAIFVMNSAEDVSDPVTQSSSHIWREAGELTSLTVEHPLAVNVYVSSDRVSIHVSGSNEMMPAKSLELLTEQFEGIVHAVLKDVDRPISDLLSLRDGLMSILDGRRLQSASTPGLNGPCGVEPAFISRLRKSAGERPDAVAVATFAGPEVLEWTYRLLDERSSQVARWIDEHYSDSKVVAVSLPHGHAAYPYILGIFKSGRTYMAINESTPRNRKRLMIRSACADLVFVMGAGWEDFKLFPGSKIVTIDQKQHQQEIKQTSAAPMEVELADPACITFEGQHESSAQASLVSSKTFRSAVSALGECLTPKNLLTWLPFSSILHSVGLLAALDRGTAIAVISILDLIEQGLREVVRRADASQSLILPSMLEKEGLRPMDLPEMERLIIPGAYAPSSLMKEWLVAMDKTVVNIFGLAEFSGLCSLGTPVATGRSVGHPRKGLGVAITRLSKPSQIALHGEIGELTFVGETVLRLRPCHTNTTTDHPLLGCVTRTGLLARLNSHNTIDIVGETELCELPGRASVLLSDITSAVASLSRHTLEATSLALDHPQGMQTYIVTFLARRTTIDTGEDAVPTLSDSDLSLARALLFSSRERLPSYLVPDVVIPLSFMPIVSIASGTIDRRRLRRFFQSYPLSTINSQRESGTGVSRALSDKEDRIRNILSSATKVPAEAIQANTTTLEIGVDSLSAISLSHRLRSAGFFVPPYVILAGPTLEKLARTSRAAPDARDENVDWEVAPGVEREVVSQMAQNVEAVLPCLPLQEGLVALTLNSPDPIYVNHFVTVLSEDIDIDRLKAAVNDTVLANPILRTCFFPIQDSIVQVVLAPANTVLQWRIVYVDDGKALDRLNAEMKTVEKDVAARMGQIPPARFGIYIAKNQASYFCWTLHHSVYDGESLPMIMSEVRRRYAGTFRLQRPSVIKLLHYLARQSSESARAFYMEYLEGSPGKLASSDATGDSRHHRQRLATPLSVLEKNARSSNASLHVLALSAFGTALAEYRKQNDAVFGVVLSGRTVDVDDIEAMLAPCITTVPMRVRRSEQPLFGDVAAQVQSDMEHVMEHQHTPLRHIQRWLARAEPLFDALFNFVRQSPPKHADTEEPELWRLLDSKAVLDYPLAVAVEVDAEGDAVFIRAGHLSTFGSAASVKAIMDRMTDLMERPEQTLASYEDPLDAQEGAHKTAFDNAFWTEEEMLIRDVIARLCNVEADLVTKELSFLQLGVDSITSIRLAQALRAHGLAVPTHAIMRNPCVGALAQFLRETPAEGTSVAAQREFAEVEGQLRGAHQDSMPLLDREDKVTSIFPATPLQTGMLTETLSSGGRLYLVPHALRLEPSVKEDALRDAIQKVIDSTDILRCSFHAVDEGDYPWITAVHAVAPLRWTEHELCSEDALREEALKIVDSEKFSDEQSFERPPMFLHLLKTPDVRVLLIIMHHCLYDGLSLPYILGDVATRYQCLEPSSRPQFASAVPYIMYSSKDRANFWPKHLAGYLPAPLPRMPTQENRTNLARLPFTLPSGALQAIKDMGVTVQAVALLGWGKVLATMAKSPDVVFGQVVAGRAIELEDALHASGPLFNTIPFRFRLADPTWSNAEAAQVQQQANVQSEPHQHVPLRKIQKEWRLANDMGGAMLFDTLFVFQQVGEKKQDRSHIWKPFELSDDPTSAQYPLSLEVIHNGHQLELRAGCQSGVLSQEGLADMLASLKDTLIDIVTQPNACVVACPPELKAVLEAPRERQQPRADSDSPKVDREFTANESILRDVFAEVSKISVERIGLTTPLYALGLDSVAAIQISARCRKEGLPILVADVFQGETVMGICAVFEERGQALDGVTENADAESVELDVREAALKKLGLTDDEVEDVLPALAGQDYHLSAWLASGGTFYQPVFSYQVNGSADPARLEAAWRALQKRHSILRTAFAATSPTAAVQVVMKTADSSDWSFIQEQGEFKEVVKTYVQREYDTPANLFRPPARIKLVQVGDDCAVLLSLHHATYDAWSVPLIVADLCALYRGEECRSATDFSGLVKHIMSKNPDENAAKDMWRTAVGTDATLLPSQHPEAGLKQVFARASGVVASVSALQEKCQAGGISVQGLVLAVWGRVIASLSGSQQPVVGVYHTGRSAAVEGVDVLGGPTVNVLPMRLTGRGDKPIRDVAREVQVEMGRRTLHEQARLRDVVAWTKGEGRGALFNVWLNLLWHGDKIRSIRKGSQSLLESLSVGPPTDFISVEPFGDLNSSVDLLDTSYLPEHGFFVDVVLNTETDSIGLAMRCHEALLDAEELQKVIVLFASELRRREGLHQVYTLLKCGESPIFCVAIRTWTTPPIACSPPPSAPATPPAKRGSMSRASSPAPSGASTPTYAEDTQQTPVPHARAPFRFTYDPASRRGPGSVISSRLGPESVSGATEAAGRADLTGHSFAHAWNLNASSSALAIPSEWSSSKHGFHAISTVLNNPHKRQAPPKAHSSLPSVPPADLPRVRRKDFDSYLKAVRGEWEKFESAKRELAAEADEHGDSDFDMAAASGDLPPPTSKAKGKAKAMPLLDTVPPVFFEREFNLGDTSTWNQVTEQRTGEDVDPTSLSHSLPLLEKFSHYADTVEQHLTYEISVRSSSFFAALSNLHSLHSSSTSCLTRIQELRAQLKGVDQGAKKGLEITRAEIKLGRLENVITEVDGVKGVLDVVALGRRLVADGMWSEALAVLAELQQLWDGQQPTLNGKLNGNGHLTPTREEDEDEQPTTPPTAAPHPTTSIPLSQLHAFSQLPTHLRTLTQQIAEKLSKELVGVLRTDLVERMESSPSQRDSTQEHLRTQRDERLRDRLRPLLRSLQTTKGVKDAVGTKWREEVGGVVKSVAREHLPAGSVYPDSDFDTKSNETELFKRLSEMPQLEFLRLVQRLYTALVRGAEGVRDQGKLITEVLGGLAEDDASRSNVQTEVTDTLSTFTETANVLSARLLSCRTEQHIGLSLDEFVELFNETWNFVVKCEVVCGRMIVSLRGAIVSQAKGFLQAFHQHRVSQSAKLLEDEIWKDDDCSEEAQTAANIIVDCAVKDSPALFVRPTPSPDSPDADPHGIDTAASMPSLTSMSTMPSGVPITTPPLKQIGASKDKRAIYVDSQPLYVVTATMSTVPLLSDYLKVIANLPLLTTDAMSRVIEFFKAFNSRVCQVVLGAGAMRSAGLKNITAKHLALASQSLSVMIALIPYVRETFRRHLNPKQAVMLIEFDKMKRDLQEHQHEVHMKLIAIMSDRINQHMKALQAVDWESTSEEGVNAYMTFMTKETMTLHKVLTKFLALPVVEMVMTQVFAAINHRISEEFTTIDLPHEHAKQRLVKDAKYFYDRVSTIKNVPAPSSNMVETIISEKRTRQQSAQAATQATSQPTSSAPPLGAPARSSTINTFSSTANARLKGLLTRSSTVTDKGPLSPLPPSSPHPGPLSPLMGSSTPSPQPLPYQPRQSGSQPPSRVTSPGPRAMSPLPPVPGSPLPPVPSSPLPPIPGSPLPDGHGEGALSSESLAPGFRQVEHPLSEEPEAVDGPLR</sequence>
<dbReference type="GO" id="GO:0044550">
    <property type="term" value="P:secondary metabolite biosynthetic process"/>
    <property type="evidence" value="ECO:0007669"/>
    <property type="project" value="TreeGrafter"/>
</dbReference>
<dbReference type="PROSITE" id="PS00012">
    <property type="entry name" value="PHOSPHOPANTETHEINE"/>
    <property type="match status" value="2"/>
</dbReference>
<dbReference type="GO" id="GO:0005829">
    <property type="term" value="C:cytosol"/>
    <property type="evidence" value="ECO:0007669"/>
    <property type="project" value="GOC"/>
</dbReference>
<dbReference type="Gene3D" id="3.40.50.12780">
    <property type="entry name" value="N-terminal domain of ligase-like"/>
    <property type="match status" value="4"/>
</dbReference>
<dbReference type="CDD" id="cd05930">
    <property type="entry name" value="A_NRPS"/>
    <property type="match status" value="2"/>
</dbReference>
<dbReference type="Gene3D" id="6.10.250.860">
    <property type="match status" value="1"/>
</dbReference>
<evidence type="ECO:0000313" key="7">
    <source>
        <dbReference type="EMBL" id="TRM62519.1"/>
    </source>
</evidence>
<feature type="compositionally biased region" description="Low complexity" evidence="5">
    <location>
        <begin position="5345"/>
        <end position="5366"/>
    </location>
</feature>
<feature type="region of interest" description="Disordered" evidence="5">
    <location>
        <begin position="5461"/>
        <end position="5483"/>
    </location>
</feature>
<protein>
    <recommendedName>
        <fullName evidence="6">Carrier domain-containing protein</fullName>
    </recommendedName>
</protein>
<dbReference type="FunFam" id="3.30.300.30:FF:000015">
    <property type="entry name" value="Nonribosomal peptide synthase SidD"/>
    <property type="match status" value="1"/>
</dbReference>
<feature type="domain" description="Carrier" evidence="6">
    <location>
        <begin position="1493"/>
        <end position="1570"/>
    </location>
</feature>
<feature type="compositionally biased region" description="Pro residues" evidence="5">
    <location>
        <begin position="5333"/>
        <end position="5344"/>
    </location>
</feature>
<dbReference type="InterPro" id="IPR023213">
    <property type="entry name" value="CAT-like_dom_sf"/>
</dbReference>
<dbReference type="Proteomes" id="UP000320762">
    <property type="component" value="Unassembled WGS sequence"/>
</dbReference>
<dbReference type="GO" id="GO:0042147">
    <property type="term" value="P:retrograde transport, endosome to Golgi"/>
    <property type="evidence" value="ECO:0007669"/>
    <property type="project" value="InterPro"/>
</dbReference>
<feature type="region of interest" description="Disordered" evidence="5">
    <location>
        <begin position="6059"/>
        <end position="6081"/>
    </location>
</feature>
<accession>A0A550CCK9</accession>
<dbReference type="GO" id="GO:0016874">
    <property type="term" value="F:ligase activity"/>
    <property type="evidence" value="ECO:0007669"/>
    <property type="project" value="UniProtKB-KW"/>
</dbReference>
<evidence type="ECO:0000256" key="4">
    <source>
        <dbReference type="ARBA" id="ARBA00022598"/>
    </source>
</evidence>
<feature type="domain" description="Carrier" evidence="6">
    <location>
        <begin position="4762"/>
        <end position="4835"/>
    </location>
</feature>
<dbReference type="CDD" id="cd19542">
    <property type="entry name" value="CT_NRPS-like"/>
    <property type="match status" value="1"/>
</dbReference>
<dbReference type="Gene3D" id="3.30.559.30">
    <property type="entry name" value="Nonribosomal peptide synthetase, condensation domain"/>
    <property type="match status" value="5"/>
</dbReference>
<feature type="region of interest" description="Disordered" evidence="5">
    <location>
        <begin position="5512"/>
        <end position="5545"/>
    </location>
</feature>
<name>A0A550CCK9_9AGAR</name>
<dbReference type="InterPro" id="IPR000873">
    <property type="entry name" value="AMP-dep_synth/lig_dom"/>
</dbReference>
<keyword evidence="4" id="KW-0436">Ligase</keyword>
<dbReference type="FunFam" id="3.40.50.12780:FF:000024">
    <property type="entry name" value="Nonribosomal siderophore peptide synthase SidC"/>
    <property type="match status" value="1"/>
</dbReference>
<feature type="compositionally biased region" description="Pro residues" evidence="5">
    <location>
        <begin position="6422"/>
        <end position="6434"/>
    </location>
</feature>
<organism evidence="7 8">
    <name type="scientific">Schizophyllum amplum</name>
    <dbReference type="NCBI Taxonomy" id="97359"/>
    <lineage>
        <taxon>Eukaryota</taxon>
        <taxon>Fungi</taxon>
        <taxon>Dikarya</taxon>
        <taxon>Basidiomycota</taxon>
        <taxon>Agaricomycotina</taxon>
        <taxon>Agaricomycetes</taxon>
        <taxon>Agaricomycetidae</taxon>
        <taxon>Agaricales</taxon>
        <taxon>Schizophyllaceae</taxon>
        <taxon>Schizophyllum</taxon>
    </lineage>
</organism>
<dbReference type="InterPro" id="IPR020806">
    <property type="entry name" value="PKS_PP-bd"/>
</dbReference>
<dbReference type="SMART" id="SM00823">
    <property type="entry name" value="PKS_PP"/>
    <property type="match status" value="5"/>
</dbReference>
<feature type="compositionally biased region" description="Pro residues" evidence="5">
    <location>
        <begin position="6473"/>
        <end position="6497"/>
    </location>
</feature>
<dbReference type="PROSITE" id="PS50075">
    <property type="entry name" value="CARRIER"/>
    <property type="match status" value="5"/>
</dbReference>
<dbReference type="InterPro" id="IPR009081">
    <property type="entry name" value="PP-bd_ACP"/>
</dbReference>
<dbReference type="InterPro" id="IPR042099">
    <property type="entry name" value="ANL_N_sf"/>
</dbReference>
<evidence type="ECO:0000256" key="3">
    <source>
        <dbReference type="ARBA" id="ARBA00022553"/>
    </source>
</evidence>
<comment type="caution">
    <text evidence="7">The sequence shown here is derived from an EMBL/GenBank/DDBJ whole genome shotgun (WGS) entry which is preliminary data.</text>
</comment>
<gene>
    <name evidence="7" type="ORF">BD626DRAFT_583904</name>
</gene>
<feature type="compositionally biased region" description="Polar residues" evidence="5">
    <location>
        <begin position="5717"/>
        <end position="5729"/>
    </location>
</feature>
<evidence type="ECO:0000256" key="5">
    <source>
        <dbReference type="SAM" id="MobiDB-lite"/>
    </source>
</evidence>
<feature type="compositionally biased region" description="Basic and acidic residues" evidence="5">
    <location>
        <begin position="5512"/>
        <end position="5521"/>
    </location>
</feature>
<dbReference type="InterPro" id="IPR012501">
    <property type="entry name" value="Vps54_C"/>
</dbReference>
<dbReference type="InterPro" id="IPR036736">
    <property type="entry name" value="ACP-like_sf"/>
</dbReference>
<feature type="region of interest" description="Disordered" evidence="5">
    <location>
        <begin position="5717"/>
        <end position="5754"/>
    </location>
</feature>
<dbReference type="PANTHER" id="PTHR45527:SF2">
    <property type="entry name" value="FERRICROCIN SYNTHETASE (NONRIBOSOMAL PEPTIDE SIDEROPHORE SYNTHASE ) (EUROFUNG)"/>
    <property type="match status" value="1"/>
</dbReference>
<dbReference type="InterPro" id="IPR001242">
    <property type="entry name" value="Condensation_dom"/>
</dbReference>
<dbReference type="InterPro" id="IPR006162">
    <property type="entry name" value="Ppantetheine_attach_site"/>
</dbReference>
<dbReference type="SMART" id="SM01294">
    <property type="entry name" value="PKS_PP_betabranch"/>
    <property type="match status" value="1"/>
</dbReference>
<evidence type="ECO:0000256" key="2">
    <source>
        <dbReference type="ARBA" id="ARBA00022450"/>
    </source>
</evidence>
<dbReference type="Gene3D" id="1.10.1200.10">
    <property type="entry name" value="ACP-like"/>
    <property type="match status" value="5"/>
</dbReference>
<dbReference type="GO" id="GO:0043041">
    <property type="term" value="P:amino acid activation for nonribosomal peptide biosynthetic process"/>
    <property type="evidence" value="ECO:0007669"/>
    <property type="project" value="TreeGrafter"/>
</dbReference>
<feature type="region of interest" description="Disordered" evidence="5">
    <location>
        <begin position="5333"/>
        <end position="5410"/>
    </location>
</feature>
<feature type="compositionally biased region" description="Basic and acidic residues" evidence="5">
    <location>
        <begin position="5806"/>
        <end position="5819"/>
    </location>
</feature>
<dbReference type="PANTHER" id="PTHR45527">
    <property type="entry name" value="NONRIBOSOMAL PEPTIDE SYNTHETASE"/>
    <property type="match status" value="1"/>
</dbReference>
<reference evidence="7 8" key="1">
    <citation type="journal article" date="2019" name="New Phytol.">
        <title>Comparative genomics reveals unique wood-decay strategies and fruiting body development in the Schizophyllaceae.</title>
        <authorList>
            <person name="Almasi E."/>
            <person name="Sahu N."/>
            <person name="Krizsan K."/>
            <person name="Balint B."/>
            <person name="Kovacs G.M."/>
            <person name="Kiss B."/>
            <person name="Cseklye J."/>
            <person name="Drula E."/>
            <person name="Henrissat B."/>
            <person name="Nagy I."/>
            <person name="Chovatia M."/>
            <person name="Adam C."/>
            <person name="LaButti K."/>
            <person name="Lipzen A."/>
            <person name="Riley R."/>
            <person name="Grigoriev I.V."/>
            <person name="Nagy L.G."/>
        </authorList>
    </citation>
    <scope>NUCLEOTIDE SEQUENCE [LARGE SCALE GENOMIC DNA]</scope>
    <source>
        <strain evidence="7 8">NL-1724</strain>
    </source>
</reference>
<keyword evidence="8" id="KW-1185">Reference proteome</keyword>
<dbReference type="EMBL" id="VDMD01000012">
    <property type="protein sequence ID" value="TRM62519.1"/>
    <property type="molecule type" value="Genomic_DNA"/>
</dbReference>
<feature type="region of interest" description="Disordered" evidence="5">
    <location>
        <begin position="5796"/>
        <end position="5819"/>
    </location>
</feature>
<dbReference type="PROSITE" id="PS00455">
    <property type="entry name" value="AMP_BINDING"/>
    <property type="match status" value="2"/>
</dbReference>
<dbReference type="SUPFAM" id="SSF52777">
    <property type="entry name" value="CoA-dependent acyltransferases"/>
    <property type="match status" value="10"/>
</dbReference>
<feature type="compositionally biased region" description="Low complexity" evidence="5">
    <location>
        <begin position="6365"/>
        <end position="6384"/>
    </location>
</feature>
<keyword evidence="2" id="KW-0596">Phosphopantetheine</keyword>
<dbReference type="SUPFAM" id="SSF47336">
    <property type="entry name" value="ACP-like"/>
    <property type="match status" value="5"/>
</dbReference>
<feature type="region of interest" description="Disordered" evidence="5">
    <location>
        <begin position="1445"/>
        <end position="1465"/>
    </location>
</feature>
<dbReference type="Pfam" id="PF00668">
    <property type="entry name" value="Condensation"/>
    <property type="match status" value="5"/>
</dbReference>
<dbReference type="Pfam" id="PF00550">
    <property type="entry name" value="PP-binding"/>
    <property type="match status" value="5"/>
</dbReference>
<feature type="region of interest" description="Disordered" evidence="5">
    <location>
        <begin position="6361"/>
        <end position="6393"/>
    </location>
</feature>
<dbReference type="OrthoDB" id="416786at2759"/>
<evidence type="ECO:0000256" key="1">
    <source>
        <dbReference type="ARBA" id="ARBA00004924"/>
    </source>
</evidence>
<dbReference type="Pfam" id="PF00501">
    <property type="entry name" value="AMP-binding"/>
    <property type="match status" value="4"/>
</dbReference>
<evidence type="ECO:0000313" key="8">
    <source>
        <dbReference type="Proteomes" id="UP000320762"/>
    </source>
</evidence>